<evidence type="ECO:0000256" key="2">
    <source>
        <dbReference type="ARBA" id="ARBA00029839"/>
    </source>
</evidence>
<evidence type="ECO:0000259" key="4">
    <source>
        <dbReference type="PROSITE" id="PS50883"/>
    </source>
</evidence>
<dbReference type="InterPro" id="IPR001633">
    <property type="entry name" value="EAL_dom"/>
</dbReference>
<proteinExistence type="predicted"/>
<dbReference type="InterPro" id="IPR029787">
    <property type="entry name" value="Nucleotide_cyclase"/>
</dbReference>
<dbReference type="InterPro" id="IPR000160">
    <property type="entry name" value="GGDEF_dom"/>
</dbReference>
<dbReference type="EMBL" id="RQIS01000018">
    <property type="protein sequence ID" value="RQH02802.1"/>
    <property type="molecule type" value="Genomic_DNA"/>
</dbReference>
<gene>
    <name evidence="6" type="ORF">D1Y85_22000</name>
</gene>
<dbReference type="InterPro" id="IPR012292">
    <property type="entry name" value="Globin/Proto"/>
</dbReference>
<dbReference type="InterPro" id="IPR035919">
    <property type="entry name" value="EAL_sf"/>
</dbReference>
<dbReference type="SMART" id="SM00267">
    <property type="entry name" value="GGDEF"/>
    <property type="match status" value="1"/>
</dbReference>
<dbReference type="GO" id="GO:0019825">
    <property type="term" value="F:oxygen binding"/>
    <property type="evidence" value="ECO:0007669"/>
    <property type="project" value="InterPro"/>
</dbReference>
<reference evidence="6 7" key="1">
    <citation type="submission" date="2018-11" db="EMBL/GenBank/DDBJ databases">
        <title>Paraburkholderia sp. DHOA04, isolated from soil.</title>
        <authorList>
            <person name="Gao Z.-H."/>
            <person name="Qiu L.-H."/>
            <person name="Fu J.-C."/>
        </authorList>
    </citation>
    <scope>NUCLEOTIDE SEQUENCE [LARGE SCALE GENOMIC DNA]</scope>
    <source>
        <strain evidence="6 7">DHOA04</strain>
    </source>
</reference>
<dbReference type="AlphaFoldDB" id="A0A3N6N1V3"/>
<feature type="domain" description="GGDEF" evidence="5">
    <location>
        <begin position="214"/>
        <end position="350"/>
    </location>
</feature>
<dbReference type="PROSITE" id="PS50887">
    <property type="entry name" value="GGDEF"/>
    <property type="match status" value="1"/>
</dbReference>
<dbReference type="SUPFAM" id="SSF55073">
    <property type="entry name" value="Nucleotide cyclase"/>
    <property type="match status" value="1"/>
</dbReference>
<comment type="caution">
    <text evidence="6">The sequence shown here is derived from an EMBL/GenBank/DDBJ whole genome shotgun (WGS) entry which is preliminary data.</text>
</comment>
<dbReference type="SUPFAM" id="SSF46458">
    <property type="entry name" value="Globin-like"/>
    <property type="match status" value="1"/>
</dbReference>
<evidence type="ECO:0000256" key="1">
    <source>
        <dbReference type="ARBA" id="ARBA00015125"/>
    </source>
</evidence>
<dbReference type="InterPro" id="IPR050706">
    <property type="entry name" value="Cyclic-di-GMP_PDE-like"/>
</dbReference>
<evidence type="ECO:0000259" key="5">
    <source>
        <dbReference type="PROSITE" id="PS50887"/>
    </source>
</evidence>
<dbReference type="SUPFAM" id="SSF141868">
    <property type="entry name" value="EAL domain-like"/>
    <property type="match status" value="1"/>
</dbReference>
<feature type="domain" description="EAL" evidence="4">
    <location>
        <begin position="687"/>
        <end position="939"/>
    </location>
</feature>
<name>A0A3N6N1V3_9BURK</name>
<dbReference type="Gene3D" id="1.10.490.10">
    <property type="entry name" value="Globins"/>
    <property type="match status" value="1"/>
</dbReference>
<organism evidence="6 7">
    <name type="scientific">Paraburkholderia dinghuensis</name>
    <dbReference type="NCBI Taxonomy" id="2305225"/>
    <lineage>
        <taxon>Bacteria</taxon>
        <taxon>Pseudomonadati</taxon>
        <taxon>Pseudomonadota</taxon>
        <taxon>Betaproteobacteria</taxon>
        <taxon>Burkholderiales</taxon>
        <taxon>Burkholderiaceae</taxon>
        <taxon>Paraburkholderia</taxon>
    </lineage>
</organism>
<dbReference type="Gene3D" id="3.30.70.270">
    <property type="match status" value="1"/>
</dbReference>
<dbReference type="InterPro" id="IPR003018">
    <property type="entry name" value="GAF"/>
</dbReference>
<dbReference type="SMART" id="SM00052">
    <property type="entry name" value="EAL"/>
    <property type="match status" value="1"/>
</dbReference>
<dbReference type="InterPro" id="IPR029016">
    <property type="entry name" value="GAF-like_dom_sf"/>
</dbReference>
<keyword evidence="3" id="KW-0175">Coiled coil</keyword>
<keyword evidence="7" id="KW-1185">Reference proteome</keyword>
<dbReference type="Gene3D" id="3.20.20.450">
    <property type="entry name" value="EAL domain"/>
    <property type="match status" value="1"/>
</dbReference>
<dbReference type="Pfam" id="PF00563">
    <property type="entry name" value="EAL"/>
    <property type="match status" value="1"/>
</dbReference>
<dbReference type="NCBIfam" id="TIGR00254">
    <property type="entry name" value="GGDEF"/>
    <property type="match status" value="1"/>
</dbReference>
<dbReference type="SMART" id="SM00065">
    <property type="entry name" value="GAF"/>
    <property type="match status" value="1"/>
</dbReference>
<dbReference type="GO" id="GO:0071111">
    <property type="term" value="F:cyclic-guanylate-specific phosphodiesterase activity"/>
    <property type="evidence" value="ECO:0007669"/>
    <property type="project" value="InterPro"/>
</dbReference>
<dbReference type="PROSITE" id="PS50883">
    <property type="entry name" value="EAL"/>
    <property type="match status" value="1"/>
</dbReference>
<dbReference type="GO" id="GO:0020037">
    <property type="term" value="F:heme binding"/>
    <property type="evidence" value="ECO:0007669"/>
    <property type="project" value="InterPro"/>
</dbReference>
<dbReference type="CDD" id="cd01948">
    <property type="entry name" value="EAL"/>
    <property type="match status" value="1"/>
</dbReference>
<dbReference type="PANTHER" id="PTHR33121:SF70">
    <property type="entry name" value="SIGNALING PROTEIN YKOW"/>
    <property type="match status" value="1"/>
</dbReference>
<dbReference type="CDD" id="cd01949">
    <property type="entry name" value="GGDEF"/>
    <property type="match status" value="1"/>
</dbReference>
<dbReference type="Proteomes" id="UP000272778">
    <property type="component" value="Unassembled WGS sequence"/>
</dbReference>
<dbReference type="SUPFAM" id="SSF55781">
    <property type="entry name" value="GAF domain-like"/>
    <property type="match status" value="2"/>
</dbReference>
<sequence length="1055" mass="116654">MRRNIVTMGNSSGDLVVSLLELDRSILEATDFHALGGALVKWAHRVGLADACVVAEDEQGTLRPVTSSGHDIKAHADEARRATLDPVASDTAPAYRAWQLRRIQTASPSGNSSESAASQGCEIAWVPLAHEQTCVGLLCLYSAEIELFAQPEWAAALAHIALIAGVALDRMHLNIEQSRLRELSLQDALTGLPNMTALSLHLEQATARASRAEIPLVIGLLDLDKFKPINDLFGHEVGDDVLREIASRLREEIRTSDFVARRSGDEFVITLEGVRDPEHTLPPLLERLHARLTSPVTIGQMSLQCGISLGLSVWPDPDAVNTSDPLSQADRALRSIKTRTGEHQNWWGWASSDDARENRSTLDRRGADPYDPAWAPEMASLSAQLERNAAAIVEEFYRRLSRLTHCKQILDALDESELQHLKAQQIRNLFSLADPGLTEEAHRVTALRVGRIHAMVGLNREELVRCRGILSAAVDRHLARSVSREATQIFARRLNRDLAFQSEAYQRLEDERREALSRIARVTWSSESYADLIAQIVDILGSCDEVAGCSITRPDGRGVFRVESAKGRILAGPQPEFEADGLGLPRDLPLPTAAWHTGKIVRSVSISTDENMAVLRPVARRLGLRSSVSIPLLLSEGIPFAILTLHSAFPGGFSSIEQEAFIDLLQTLLALAIGRFASDEGTASAIPESTRRRWRALLRTDALQMHCQPIVDLRTGRVIKVEMLARLAEGSRLLTPYEFFPALRPDDFLELYKYGLNFALSQREKWLRTGFDLAVSLNLPSSALLDIRYFEATRDALAEHGSPAHRLTLELLESEALPRDAGITFALERFMSLGVIFAEDDLGSGHSSLSRLRELPFDWIKIDRSIVKFSGQDVATVLSFIYQLTRLGHSLGKSVIVEGVESEALLEACRLLNVDAAQGYVIAKPMPVDDLTAWMVRRSVLANGAHRPTSSLGKVAQLLMWEERLHLAEGQVRSDSHFADVERTHYDSRREPMDETLSATFSLEGLFGSLFPHLDTGLVHDAVMVRELVNTAHQHGLRSGAYHAARQRFVSALNC</sequence>
<evidence type="ECO:0000313" key="7">
    <source>
        <dbReference type="Proteomes" id="UP000272778"/>
    </source>
</evidence>
<dbReference type="Pfam" id="PF00990">
    <property type="entry name" value="GGDEF"/>
    <property type="match status" value="1"/>
</dbReference>
<dbReference type="InterPro" id="IPR043128">
    <property type="entry name" value="Rev_trsase/Diguanyl_cyclase"/>
</dbReference>
<feature type="coiled-coil region" evidence="3">
    <location>
        <begin position="491"/>
        <end position="518"/>
    </location>
</feature>
<dbReference type="Gene3D" id="3.30.450.40">
    <property type="match status" value="2"/>
</dbReference>
<dbReference type="Pfam" id="PF01590">
    <property type="entry name" value="GAF"/>
    <property type="match status" value="1"/>
</dbReference>
<dbReference type="PANTHER" id="PTHR33121">
    <property type="entry name" value="CYCLIC DI-GMP PHOSPHODIESTERASE PDEF"/>
    <property type="match status" value="1"/>
</dbReference>
<accession>A0A3N6N1V3</accession>
<dbReference type="OrthoDB" id="23692at2"/>
<protein>
    <recommendedName>
        <fullName evidence="1">Diguanylate cyclase DosC</fullName>
    </recommendedName>
    <alternativeName>
        <fullName evidence="2">Direct oxygen-sensing cyclase</fullName>
    </alternativeName>
</protein>
<evidence type="ECO:0000313" key="6">
    <source>
        <dbReference type="EMBL" id="RQH02802.1"/>
    </source>
</evidence>
<dbReference type="InterPro" id="IPR009050">
    <property type="entry name" value="Globin-like_sf"/>
</dbReference>
<evidence type="ECO:0000256" key="3">
    <source>
        <dbReference type="SAM" id="Coils"/>
    </source>
</evidence>